<organism evidence="1 2">
    <name type="scientific">Escherichia phage Seurat</name>
    <dbReference type="NCBI Taxonomy" id="1540098"/>
    <lineage>
        <taxon>Viruses</taxon>
        <taxon>Duplodnaviria</taxon>
        <taxon>Heunggongvirae</taxon>
        <taxon>Uroviricota</taxon>
        <taxon>Caudoviricetes</taxon>
        <taxon>Queuovirinae</taxon>
        <taxon>Seuratvirus</taxon>
        <taxon>Seuratvirus seurat</taxon>
    </lineage>
</organism>
<dbReference type="KEGG" id="vg:24608639"/>
<name>A0A0A0RTH8_9CAUD</name>
<keyword evidence="2" id="KW-1185">Reference proteome</keyword>
<dbReference type="OrthoDB" id="17551at10239"/>
<dbReference type="EMBL" id="KM236243">
    <property type="protein sequence ID" value="AIW03891.1"/>
    <property type="molecule type" value="Genomic_DNA"/>
</dbReference>
<reference evidence="1 2" key="1">
    <citation type="submission" date="2014-07" db="EMBL/GenBank/DDBJ databases">
        <title>The Complete Genome of Enterotoxigenic Escherichia coli Siphophage Seurat.</title>
        <authorList>
            <person name="Doan D.P."/>
            <person name="Lessor L.E."/>
            <person name="Hernandez A.C."/>
            <person name="Everett G.F.K."/>
        </authorList>
    </citation>
    <scope>NUCLEOTIDE SEQUENCE [LARGE SCALE GENOMIC DNA]</scope>
</reference>
<gene>
    <name evidence="1" type="ORF">CPT_Seurat28</name>
</gene>
<protein>
    <submittedName>
        <fullName evidence="1">Uncharacterized protein</fullName>
    </submittedName>
</protein>
<accession>A0A0A0RTH8</accession>
<proteinExistence type="predicted"/>
<sequence>MKRLLLVTLLIAPGVQAVDLKDAAKKLCQDHPIKLQCEDLVSSMLTHSYVMGQTQLGCELGIIDACKAARTNKHFEKNARWLEQRIRTLDHRGTFGG</sequence>
<evidence type="ECO:0000313" key="1">
    <source>
        <dbReference type="EMBL" id="AIW03891.1"/>
    </source>
</evidence>
<dbReference type="RefSeq" id="YP_009151972.1">
    <property type="nucleotide sequence ID" value="NC_027378.1"/>
</dbReference>
<dbReference type="GeneID" id="24608639"/>
<dbReference type="Proteomes" id="UP000030205">
    <property type="component" value="Segment"/>
</dbReference>
<evidence type="ECO:0000313" key="2">
    <source>
        <dbReference type="Proteomes" id="UP000030205"/>
    </source>
</evidence>